<accession>A0A7G9QHC3</accession>
<organism evidence="1 2">
    <name type="scientific">Pedobacter roseus</name>
    <dbReference type="NCBI Taxonomy" id="336820"/>
    <lineage>
        <taxon>Bacteria</taxon>
        <taxon>Pseudomonadati</taxon>
        <taxon>Bacteroidota</taxon>
        <taxon>Sphingobacteriia</taxon>
        <taxon>Sphingobacteriales</taxon>
        <taxon>Sphingobacteriaceae</taxon>
        <taxon>Pedobacter</taxon>
    </lineage>
</organism>
<dbReference type="RefSeq" id="WP_145859847.1">
    <property type="nucleotide sequence ID" value="NZ_CP060723.1"/>
</dbReference>
<dbReference type="GeneID" id="96616540"/>
<reference evidence="1 2" key="1">
    <citation type="submission" date="2020-08" db="EMBL/GenBank/DDBJ databases">
        <title>Genome sequence of Pedobacter roseus KACC 11594T.</title>
        <authorList>
            <person name="Hyun D.-W."/>
            <person name="Bae J.-W."/>
        </authorList>
    </citation>
    <scope>NUCLEOTIDE SEQUENCE [LARGE SCALE GENOMIC DNA]</scope>
    <source>
        <strain evidence="1 2">KACC 11594</strain>
    </source>
</reference>
<dbReference type="AlphaFoldDB" id="A0A7G9QHC3"/>
<dbReference type="Proteomes" id="UP000515806">
    <property type="component" value="Chromosome"/>
</dbReference>
<gene>
    <name evidence="1" type="ORF">H9L23_01100</name>
</gene>
<dbReference type="KEGG" id="proe:H9L23_01100"/>
<protein>
    <submittedName>
        <fullName evidence="1">Uncharacterized protein</fullName>
    </submittedName>
</protein>
<evidence type="ECO:0000313" key="2">
    <source>
        <dbReference type="Proteomes" id="UP000515806"/>
    </source>
</evidence>
<evidence type="ECO:0000313" key="1">
    <source>
        <dbReference type="EMBL" id="QNN42748.1"/>
    </source>
</evidence>
<sequence length="225" mass="25186">MNKVKEINPESLALYHGSLGLDGGKINIQSGKGVGWNALTLGNAFYTSISEDAACLFSHLVLQKSRLNGGSGFDNLGYAKIYKITLSKDASILDADKALDASRVRSILLCAGVSERYLNRRHDDQLSDFYKVADLLCYGMDWEGNRNEYLTRVLGYDGLLIKERAWENWDYYPSGIGIDWDKINDPKLWPPKTVAIYNTDRVAGFEVIRDGVIESLAIDHSDLQR</sequence>
<proteinExistence type="predicted"/>
<name>A0A7G9QHC3_9SPHI</name>
<dbReference type="EMBL" id="CP060723">
    <property type="protein sequence ID" value="QNN42748.1"/>
    <property type="molecule type" value="Genomic_DNA"/>
</dbReference>
<keyword evidence="2" id="KW-1185">Reference proteome</keyword>